<dbReference type="InterPro" id="IPR036926">
    <property type="entry name" value="Thymidate_synth/dCMP_Mease_sf"/>
</dbReference>
<gene>
    <name evidence="9" type="ORF">BCR44DRAFT_1422919</name>
</gene>
<feature type="region of interest" description="Disordered" evidence="7">
    <location>
        <begin position="1"/>
        <end position="29"/>
    </location>
</feature>
<dbReference type="EC" id="2.1.1.45" evidence="2"/>
<evidence type="ECO:0000256" key="4">
    <source>
        <dbReference type="ARBA" id="ARBA00022679"/>
    </source>
</evidence>
<proteinExistence type="inferred from homology"/>
<dbReference type="Proteomes" id="UP000193411">
    <property type="component" value="Unassembled WGS sequence"/>
</dbReference>
<evidence type="ECO:0000256" key="7">
    <source>
        <dbReference type="SAM" id="MobiDB-lite"/>
    </source>
</evidence>
<dbReference type="SUPFAM" id="SSF55831">
    <property type="entry name" value="Thymidylate synthase/dCMP hydroxymethylase"/>
    <property type="match status" value="1"/>
</dbReference>
<keyword evidence="3" id="KW-0489">Methyltransferase</keyword>
<dbReference type="GO" id="GO:0004799">
    <property type="term" value="F:thymidylate synthase activity"/>
    <property type="evidence" value="ECO:0007669"/>
    <property type="project" value="UniProtKB-EC"/>
</dbReference>
<feature type="compositionally biased region" description="Low complexity" evidence="7">
    <location>
        <begin position="12"/>
        <end position="29"/>
    </location>
</feature>
<protein>
    <recommendedName>
        <fullName evidence="2">thymidylate synthase</fullName>
        <ecNumber evidence="2">2.1.1.45</ecNumber>
    </recommendedName>
</protein>
<dbReference type="GO" id="GO:0005739">
    <property type="term" value="C:mitochondrion"/>
    <property type="evidence" value="ECO:0007669"/>
    <property type="project" value="TreeGrafter"/>
</dbReference>
<evidence type="ECO:0000256" key="1">
    <source>
        <dbReference type="ARBA" id="ARBA00004992"/>
    </source>
</evidence>
<dbReference type="STRING" id="765915.A0A1Y2I3Q1"/>
<dbReference type="GO" id="GO:0005829">
    <property type="term" value="C:cytosol"/>
    <property type="evidence" value="ECO:0007669"/>
    <property type="project" value="TreeGrafter"/>
</dbReference>
<dbReference type="HAMAP" id="MF_00008">
    <property type="entry name" value="Thymidy_synth_bact"/>
    <property type="match status" value="1"/>
</dbReference>
<evidence type="ECO:0000259" key="8">
    <source>
        <dbReference type="Pfam" id="PF00303"/>
    </source>
</evidence>
<comment type="caution">
    <text evidence="9">The sequence shown here is derived from an EMBL/GenBank/DDBJ whole genome shotgun (WGS) entry which is preliminary data.</text>
</comment>
<dbReference type="PROSITE" id="PS00091">
    <property type="entry name" value="THYMIDYLATE_SYNTHASE"/>
    <property type="match status" value="1"/>
</dbReference>
<dbReference type="InterPro" id="IPR045097">
    <property type="entry name" value="Thymidate_synth/dCMP_Mease"/>
</dbReference>
<keyword evidence="5" id="KW-0545">Nucleotide biosynthesis</keyword>
<dbReference type="AlphaFoldDB" id="A0A1Y2I3Q1"/>
<feature type="domain" description="Thymidylate synthase/dCMP hydroxymethylase" evidence="8">
    <location>
        <begin position="53"/>
        <end position="370"/>
    </location>
</feature>
<dbReference type="Pfam" id="PF00303">
    <property type="entry name" value="Thymidylat_synt"/>
    <property type="match status" value="1"/>
</dbReference>
<dbReference type="PRINTS" id="PR00108">
    <property type="entry name" value="THYMDSNTHASE"/>
</dbReference>
<dbReference type="EMBL" id="MCFL01000001">
    <property type="protein sequence ID" value="ORZ41490.1"/>
    <property type="molecule type" value="Genomic_DNA"/>
</dbReference>
<dbReference type="InterPro" id="IPR020940">
    <property type="entry name" value="Thymidylate_synthase_AS"/>
</dbReference>
<evidence type="ECO:0000256" key="2">
    <source>
        <dbReference type="ARBA" id="ARBA00011947"/>
    </source>
</evidence>
<dbReference type="PANTHER" id="PTHR11548">
    <property type="entry name" value="THYMIDYLATE SYNTHASE 1"/>
    <property type="match status" value="1"/>
</dbReference>
<dbReference type="InterPro" id="IPR023451">
    <property type="entry name" value="Thymidate_synth/dCMP_Mease_dom"/>
</dbReference>
<feature type="active site" evidence="6">
    <location>
        <position position="218"/>
    </location>
</feature>
<dbReference type="NCBIfam" id="TIGR03284">
    <property type="entry name" value="thym_sym"/>
    <property type="match status" value="2"/>
</dbReference>
<dbReference type="GO" id="GO:0006231">
    <property type="term" value="P:dTMP biosynthetic process"/>
    <property type="evidence" value="ECO:0007669"/>
    <property type="project" value="InterPro"/>
</dbReference>
<dbReference type="UniPathway" id="UPA00575"/>
<evidence type="ECO:0000313" key="10">
    <source>
        <dbReference type="Proteomes" id="UP000193411"/>
    </source>
</evidence>
<sequence length="370" mass="40675">MHCMSTPHSFKATMTTDTVPAPAPTAATANPTADLCSVPANIDQVNPAHEELQYLNLIRDILDRGELRPDRTGTGTLSVFCPAPMRFSLRNNALPLLTTKRVFVRGVIEELLWFLRGDTNALHLSAKGVKIWDGNGSREFLDKLGLTHRAEGDLGPVYGFQWRHFGAAYGTCDDEYQGKGVDQIKDIVQQLRNDKYSRRIILSAWNPAALKDMALPPCHVLAQFYVSRRGAPRGAEAAAAAAAAEANGYDASTADGHQEDEELCCMLYQRSADVGLGVPFNIASYAILTRILAHVVGLKAGELVHVIGDAHVYRDHIEPLKVQLERVPRPFPTMTINRDVGSVEVDGFQVDDFVIDGYRPHGKIDMKMSV</sequence>
<evidence type="ECO:0000256" key="5">
    <source>
        <dbReference type="ARBA" id="ARBA00022727"/>
    </source>
</evidence>
<dbReference type="OrthoDB" id="766at2759"/>
<dbReference type="GO" id="GO:0006235">
    <property type="term" value="P:dTTP biosynthetic process"/>
    <property type="evidence" value="ECO:0007669"/>
    <property type="project" value="UniProtKB-UniPathway"/>
</dbReference>
<name>A0A1Y2I3Q1_9FUNG</name>
<dbReference type="Gene3D" id="3.30.572.10">
    <property type="entry name" value="Thymidylate synthase/dCMP hydroxymethylase domain"/>
    <property type="match status" value="1"/>
</dbReference>
<reference evidence="9 10" key="1">
    <citation type="submission" date="2016-07" db="EMBL/GenBank/DDBJ databases">
        <title>Pervasive Adenine N6-methylation of Active Genes in Fungi.</title>
        <authorList>
            <consortium name="DOE Joint Genome Institute"/>
            <person name="Mondo S.J."/>
            <person name="Dannebaum R.O."/>
            <person name="Kuo R.C."/>
            <person name="Labutti K."/>
            <person name="Haridas S."/>
            <person name="Kuo A."/>
            <person name="Salamov A."/>
            <person name="Ahrendt S.R."/>
            <person name="Lipzen A."/>
            <person name="Sullivan W."/>
            <person name="Andreopoulos W.B."/>
            <person name="Clum A."/>
            <person name="Lindquist E."/>
            <person name="Daum C."/>
            <person name="Ramamoorthy G.K."/>
            <person name="Gryganskyi A."/>
            <person name="Culley D."/>
            <person name="Magnuson J.K."/>
            <person name="James T.Y."/>
            <person name="O'Malley M.A."/>
            <person name="Stajich J.E."/>
            <person name="Spatafora J.W."/>
            <person name="Visel A."/>
            <person name="Grigoriev I.V."/>
        </authorList>
    </citation>
    <scope>NUCLEOTIDE SEQUENCE [LARGE SCALE GENOMIC DNA]</scope>
    <source>
        <strain evidence="9 10">PL171</strain>
    </source>
</reference>
<keyword evidence="10" id="KW-1185">Reference proteome</keyword>
<dbReference type="InterPro" id="IPR000398">
    <property type="entry name" value="Thymidylate_synthase"/>
</dbReference>
<evidence type="ECO:0000256" key="3">
    <source>
        <dbReference type="ARBA" id="ARBA00022603"/>
    </source>
</evidence>
<dbReference type="PANTHER" id="PTHR11548:SF2">
    <property type="entry name" value="THYMIDYLATE SYNTHASE"/>
    <property type="match status" value="1"/>
</dbReference>
<evidence type="ECO:0000313" key="9">
    <source>
        <dbReference type="EMBL" id="ORZ41490.1"/>
    </source>
</evidence>
<organism evidence="9 10">
    <name type="scientific">Catenaria anguillulae PL171</name>
    <dbReference type="NCBI Taxonomy" id="765915"/>
    <lineage>
        <taxon>Eukaryota</taxon>
        <taxon>Fungi</taxon>
        <taxon>Fungi incertae sedis</taxon>
        <taxon>Blastocladiomycota</taxon>
        <taxon>Blastocladiomycetes</taxon>
        <taxon>Blastocladiales</taxon>
        <taxon>Catenariaceae</taxon>
        <taxon>Catenaria</taxon>
    </lineage>
</organism>
<dbReference type="GO" id="GO:0032259">
    <property type="term" value="P:methylation"/>
    <property type="evidence" value="ECO:0007669"/>
    <property type="project" value="UniProtKB-KW"/>
</dbReference>
<comment type="pathway">
    <text evidence="1">Pyrimidine metabolism; dTTP biosynthesis.</text>
</comment>
<dbReference type="CDD" id="cd00351">
    <property type="entry name" value="TS_Pyrimidine_HMase"/>
    <property type="match status" value="1"/>
</dbReference>
<evidence type="ECO:0000256" key="6">
    <source>
        <dbReference type="PROSITE-ProRule" id="PRU10016"/>
    </source>
</evidence>
<keyword evidence="4" id="KW-0808">Transferase</keyword>
<accession>A0A1Y2I3Q1</accession>